<protein>
    <submittedName>
        <fullName evidence="5">Endocuticle structural glycoprotein SgAbd-2-like</fullName>
    </submittedName>
</protein>
<feature type="chain" id="PRO_5045473115" evidence="3">
    <location>
        <begin position="17"/>
        <end position="134"/>
    </location>
</feature>
<organism evidence="4 5">
    <name type="scientific">Nicrophorus vespilloides</name>
    <name type="common">Boreal carrion beetle</name>
    <dbReference type="NCBI Taxonomy" id="110193"/>
    <lineage>
        <taxon>Eukaryota</taxon>
        <taxon>Metazoa</taxon>
        <taxon>Ecdysozoa</taxon>
        <taxon>Arthropoda</taxon>
        <taxon>Hexapoda</taxon>
        <taxon>Insecta</taxon>
        <taxon>Pterygota</taxon>
        <taxon>Neoptera</taxon>
        <taxon>Endopterygota</taxon>
        <taxon>Coleoptera</taxon>
        <taxon>Polyphaga</taxon>
        <taxon>Staphyliniformia</taxon>
        <taxon>Silphidae</taxon>
        <taxon>Nicrophorinae</taxon>
        <taxon>Nicrophorus</taxon>
    </lineage>
</organism>
<name>A0ABM1M3L0_NICVS</name>
<feature type="signal peptide" evidence="3">
    <location>
        <begin position="1"/>
        <end position="16"/>
    </location>
</feature>
<dbReference type="PRINTS" id="PR00947">
    <property type="entry name" value="CUTICLE"/>
</dbReference>
<keyword evidence="4" id="KW-1185">Reference proteome</keyword>
<dbReference type="PANTHER" id="PTHR10380">
    <property type="entry name" value="CUTICLE PROTEIN"/>
    <property type="match status" value="1"/>
</dbReference>
<keyword evidence="1 2" id="KW-0193">Cuticle</keyword>
<dbReference type="Proteomes" id="UP000695000">
    <property type="component" value="Unplaced"/>
</dbReference>
<dbReference type="InterPro" id="IPR031311">
    <property type="entry name" value="CHIT_BIND_RR_consensus"/>
</dbReference>
<evidence type="ECO:0000256" key="2">
    <source>
        <dbReference type="PROSITE-ProRule" id="PRU00497"/>
    </source>
</evidence>
<dbReference type="GeneID" id="108557227"/>
<evidence type="ECO:0000256" key="3">
    <source>
        <dbReference type="SAM" id="SignalP"/>
    </source>
</evidence>
<dbReference type="RefSeq" id="XP_017769160.1">
    <property type="nucleotide sequence ID" value="XM_017913671.1"/>
</dbReference>
<keyword evidence="3" id="KW-0732">Signal</keyword>
<evidence type="ECO:0000313" key="4">
    <source>
        <dbReference type="Proteomes" id="UP000695000"/>
    </source>
</evidence>
<accession>A0ABM1M3L0</accession>
<evidence type="ECO:0000256" key="1">
    <source>
        <dbReference type="ARBA" id="ARBA00022460"/>
    </source>
</evidence>
<dbReference type="Pfam" id="PF00379">
    <property type="entry name" value="Chitin_bind_4"/>
    <property type="match status" value="1"/>
</dbReference>
<reference evidence="5" key="1">
    <citation type="submission" date="2025-08" db="UniProtKB">
        <authorList>
            <consortium name="RefSeq"/>
        </authorList>
    </citation>
    <scope>IDENTIFICATION</scope>
    <source>
        <tissue evidence="5">Whole Larva</tissue>
    </source>
</reference>
<dbReference type="InterPro" id="IPR000618">
    <property type="entry name" value="Insect_cuticle"/>
</dbReference>
<dbReference type="InterPro" id="IPR050468">
    <property type="entry name" value="Cuticle_Struct_Prot"/>
</dbReference>
<gene>
    <name evidence="5" type="primary">LOC108557227</name>
</gene>
<evidence type="ECO:0000313" key="5">
    <source>
        <dbReference type="RefSeq" id="XP_017769160.1"/>
    </source>
</evidence>
<sequence>MKVIIVAFAFLAVAFAAQSDEQAEILSQQSEVNFDGSYQHAYETGNGISAQEQGVLKNAGSKDGEAEEVQGSYQYTAPDGTPVKVQYVANEFGFQPQGDHLPVAPTPPPVPAAILRALEYIRTHPQQPEVVKKH</sequence>
<dbReference type="PROSITE" id="PS00233">
    <property type="entry name" value="CHIT_BIND_RR_1"/>
    <property type="match status" value="1"/>
</dbReference>
<dbReference type="PANTHER" id="PTHR10380:SF241">
    <property type="entry name" value="CUTICULAR PROTEIN 47EG-RELATED"/>
    <property type="match status" value="1"/>
</dbReference>
<dbReference type="PROSITE" id="PS51155">
    <property type="entry name" value="CHIT_BIND_RR_2"/>
    <property type="match status" value="1"/>
</dbReference>
<proteinExistence type="predicted"/>